<dbReference type="InterPro" id="IPR011701">
    <property type="entry name" value="MFS"/>
</dbReference>
<evidence type="ECO:0000313" key="10">
    <source>
        <dbReference type="Proteomes" id="UP001589568"/>
    </source>
</evidence>
<feature type="compositionally biased region" description="Low complexity" evidence="7">
    <location>
        <begin position="250"/>
        <end position="268"/>
    </location>
</feature>
<keyword evidence="10" id="KW-1185">Reference proteome</keyword>
<keyword evidence="4 8" id="KW-0812">Transmembrane</keyword>
<evidence type="ECO:0000313" key="9">
    <source>
        <dbReference type="EMBL" id="MFB9469645.1"/>
    </source>
</evidence>
<keyword evidence="2" id="KW-0813">Transport</keyword>
<dbReference type="PANTHER" id="PTHR42718">
    <property type="entry name" value="MAJOR FACILITATOR SUPERFAMILY MULTIDRUG TRANSPORTER MFSC"/>
    <property type="match status" value="1"/>
</dbReference>
<feature type="transmembrane region" description="Helical" evidence="8">
    <location>
        <begin position="104"/>
        <end position="125"/>
    </location>
</feature>
<feature type="transmembrane region" description="Helical" evidence="8">
    <location>
        <begin position="137"/>
        <end position="157"/>
    </location>
</feature>
<evidence type="ECO:0000256" key="2">
    <source>
        <dbReference type="ARBA" id="ARBA00022448"/>
    </source>
</evidence>
<proteinExistence type="predicted"/>
<name>A0ABV5NH77_9ACTN</name>
<feature type="transmembrane region" description="Helical" evidence="8">
    <location>
        <begin position="206"/>
        <end position="229"/>
    </location>
</feature>
<dbReference type="SUPFAM" id="SSF103473">
    <property type="entry name" value="MFS general substrate transporter"/>
    <property type="match status" value="1"/>
</dbReference>
<dbReference type="RefSeq" id="WP_379482916.1">
    <property type="nucleotide sequence ID" value="NZ_JBHMCF010000008.1"/>
</dbReference>
<dbReference type="Pfam" id="PF07690">
    <property type="entry name" value="MFS_1"/>
    <property type="match status" value="1"/>
</dbReference>
<dbReference type="EMBL" id="JBHMCF010000008">
    <property type="protein sequence ID" value="MFB9469645.1"/>
    <property type="molecule type" value="Genomic_DNA"/>
</dbReference>
<dbReference type="Proteomes" id="UP001589568">
    <property type="component" value="Unassembled WGS sequence"/>
</dbReference>
<organism evidence="9 10">
    <name type="scientific">Nonomuraea salmonea</name>
    <dbReference type="NCBI Taxonomy" id="46181"/>
    <lineage>
        <taxon>Bacteria</taxon>
        <taxon>Bacillati</taxon>
        <taxon>Actinomycetota</taxon>
        <taxon>Actinomycetes</taxon>
        <taxon>Streptosporangiales</taxon>
        <taxon>Streptosporangiaceae</taxon>
        <taxon>Nonomuraea</taxon>
    </lineage>
</organism>
<feature type="transmembrane region" description="Helical" evidence="8">
    <location>
        <begin position="169"/>
        <end position="185"/>
    </location>
</feature>
<evidence type="ECO:0000256" key="3">
    <source>
        <dbReference type="ARBA" id="ARBA00022475"/>
    </source>
</evidence>
<feature type="region of interest" description="Disordered" evidence="7">
    <location>
        <begin position="244"/>
        <end position="268"/>
    </location>
</feature>
<keyword evidence="3" id="KW-1003">Cell membrane</keyword>
<comment type="subcellular location">
    <subcellularLocation>
        <location evidence="1">Cell membrane</location>
        <topology evidence="1">Multi-pass membrane protein</topology>
    </subcellularLocation>
</comment>
<gene>
    <name evidence="9" type="ORF">ACFFR3_09005</name>
</gene>
<evidence type="ECO:0000256" key="7">
    <source>
        <dbReference type="SAM" id="MobiDB-lite"/>
    </source>
</evidence>
<evidence type="ECO:0000256" key="8">
    <source>
        <dbReference type="SAM" id="Phobius"/>
    </source>
</evidence>
<feature type="transmembrane region" description="Helical" evidence="8">
    <location>
        <begin position="26"/>
        <end position="49"/>
    </location>
</feature>
<evidence type="ECO:0000256" key="1">
    <source>
        <dbReference type="ARBA" id="ARBA00004651"/>
    </source>
</evidence>
<accession>A0ABV5NH77</accession>
<comment type="caution">
    <text evidence="9">The sequence shown here is derived from an EMBL/GenBank/DDBJ whole genome shotgun (WGS) entry which is preliminary data.</text>
</comment>
<evidence type="ECO:0000256" key="6">
    <source>
        <dbReference type="ARBA" id="ARBA00023136"/>
    </source>
</evidence>
<feature type="transmembrane region" description="Helical" evidence="8">
    <location>
        <begin position="70"/>
        <end position="98"/>
    </location>
</feature>
<reference evidence="9 10" key="1">
    <citation type="submission" date="2024-09" db="EMBL/GenBank/DDBJ databases">
        <authorList>
            <person name="Sun Q."/>
            <person name="Mori K."/>
        </authorList>
    </citation>
    <scope>NUCLEOTIDE SEQUENCE [LARGE SCALE GENOMIC DNA]</scope>
    <source>
        <strain evidence="9 10">JCM 3324</strain>
    </source>
</reference>
<dbReference type="PANTHER" id="PTHR42718:SF46">
    <property type="entry name" value="BLR6921 PROTEIN"/>
    <property type="match status" value="1"/>
</dbReference>
<evidence type="ECO:0000256" key="5">
    <source>
        <dbReference type="ARBA" id="ARBA00022989"/>
    </source>
</evidence>
<keyword evidence="6 8" id="KW-0472">Membrane</keyword>
<dbReference type="InterPro" id="IPR036259">
    <property type="entry name" value="MFS_trans_sf"/>
</dbReference>
<evidence type="ECO:0000256" key="4">
    <source>
        <dbReference type="ARBA" id="ARBA00022692"/>
    </source>
</evidence>
<protein>
    <submittedName>
        <fullName evidence="9">MFS transporter</fullName>
    </submittedName>
</protein>
<dbReference type="Gene3D" id="1.20.1720.10">
    <property type="entry name" value="Multidrug resistance protein D"/>
    <property type="match status" value="2"/>
</dbReference>
<sequence length="268" mass="28504">MTDAQQEQDAAPQAGARFAWTRRHTLTVVVICAALILDTIDISIMNVALPPIKSELGFTEAGLSWVVNGYLVTFGGFLLLCGRIGDILGLVLGGLLTIGPGWRWIFLINVPISALVIAGVLLWIARDHRPARRTQRFDLTGAVLSTAGVTLLTIGIVQSSQTGWTSPTTLLPLIVGLALLAAFTLHEARAKDPLLPFTLLKIPNVAGANVTQALVGGGMFAMLYIATLYQQEVLHYNPLQTGLGSRDPRAATSPTSSARPSSSASAWL</sequence>
<keyword evidence="5 8" id="KW-1133">Transmembrane helix</keyword>